<dbReference type="CDD" id="cd05403">
    <property type="entry name" value="NT_KNTase_like"/>
    <property type="match status" value="1"/>
</dbReference>
<dbReference type="SUPFAM" id="SSF81301">
    <property type="entry name" value="Nucleotidyltransferase"/>
    <property type="match status" value="1"/>
</dbReference>
<evidence type="ECO:0000256" key="5">
    <source>
        <dbReference type="ARBA" id="ARBA00022741"/>
    </source>
</evidence>
<dbReference type="PANTHER" id="PTHR33571">
    <property type="entry name" value="SSL8005 PROTEIN"/>
    <property type="match status" value="1"/>
</dbReference>
<evidence type="ECO:0000256" key="4">
    <source>
        <dbReference type="ARBA" id="ARBA00022723"/>
    </source>
</evidence>
<name>A0ABS3C8B3_9BACT</name>
<evidence type="ECO:0000259" key="8">
    <source>
        <dbReference type="Pfam" id="PF18765"/>
    </source>
</evidence>
<evidence type="ECO:0000256" key="3">
    <source>
        <dbReference type="ARBA" id="ARBA00022695"/>
    </source>
</evidence>
<comment type="caution">
    <text evidence="9">The sequence shown here is derived from an EMBL/GenBank/DDBJ whole genome shotgun (WGS) entry which is preliminary data.</text>
</comment>
<dbReference type="PANTHER" id="PTHR33571:SF14">
    <property type="entry name" value="PROTEIN ADENYLYLTRANSFERASE MJ0435-RELATED"/>
    <property type="match status" value="1"/>
</dbReference>
<dbReference type="Proteomes" id="UP000664317">
    <property type="component" value="Unassembled WGS sequence"/>
</dbReference>
<feature type="domain" description="Polymerase beta nucleotidyltransferase" evidence="8">
    <location>
        <begin position="10"/>
        <end position="97"/>
    </location>
</feature>
<comment type="cofactor">
    <cofactor evidence="1">
        <name>Mg(2+)</name>
        <dbReference type="ChEBI" id="CHEBI:18420"/>
    </cofactor>
</comment>
<organism evidence="9 10">
    <name type="scientific">Algoriphagus oliviformis</name>
    <dbReference type="NCBI Taxonomy" id="2811231"/>
    <lineage>
        <taxon>Bacteria</taxon>
        <taxon>Pseudomonadati</taxon>
        <taxon>Bacteroidota</taxon>
        <taxon>Cytophagia</taxon>
        <taxon>Cytophagales</taxon>
        <taxon>Cyclobacteriaceae</taxon>
        <taxon>Algoriphagus</taxon>
    </lineage>
</organism>
<dbReference type="InterPro" id="IPR043519">
    <property type="entry name" value="NT_sf"/>
</dbReference>
<accession>A0ABS3C8B3</accession>
<sequence>MILDKSKLEAVKRYFKAKPVLRAYLFGSHARNEAKKDSDIDILVDLDYSQRIGLGFVQMQIDLENILNAKVDLVSSNGLSKHIQPQIDQDKQLIYAR</sequence>
<evidence type="ECO:0000313" key="9">
    <source>
        <dbReference type="EMBL" id="MBN7812801.1"/>
    </source>
</evidence>
<dbReference type="Gene3D" id="3.30.460.10">
    <property type="entry name" value="Beta Polymerase, domain 2"/>
    <property type="match status" value="1"/>
</dbReference>
<proteinExistence type="predicted"/>
<evidence type="ECO:0000313" key="10">
    <source>
        <dbReference type="Proteomes" id="UP000664317"/>
    </source>
</evidence>
<dbReference type="InterPro" id="IPR052038">
    <property type="entry name" value="Type-VII_TA_antitoxin"/>
</dbReference>
<keyword evidence="2" id="KW-0808">Transferase</keyword>
<keyword evidence="4" id="KW-0479">Metal-binding</keyword>
<dbReference type="EMBL" id="JAFKCT010000008">
    <property type="protein sequence ID" value="MBN7812801.1"/>
    <property type="molecule type" value="Genomic_DNA"/>
</dbReference>
<keyword evidence="7" id="KW-0460">Magnesium</keyword>
<keyword evidence="3" id="KW-0548">Nucleotidyltransferase</keyword>
<evidence type="ECO:0000256" key="1">
    <source>
        <dbReference type="ARBA" id="ARBA00001946"/>
    </source>
</evidence>
<evidence type="ECO:0000256" key="6">
    <source>
        <dbReference type="ARBA" id="ARBA00022840"/>
    </source>
</evidence>
<keyword evidence="10" id="KW-1185">Reference proteome</keyword>
<evidence type="ECO:0000256" key="2">
    <source>
        <dbReference type="ARBA" id="ARBA00022679"/>
    </source>
</evidence>
<gene>
    <name evidence="9" type="ORF">J0A68_17735</name>
</gene>
<reference evidence="9 10" key="1">
    <citation type="submission" date="2021-03" db="EMBL/GenBank/DDBJ databases">
        <title>novel species isolated from a fishpond in China.</title>
        <authorList>
            <person name="Lu H."/>
            <person name="Cai Z."/>
        </authorList>
    </citation>
    <scope>NUCLEOTIDE SEQUENCE [LARGE SCALE GENOMIC DNA]</scope>
    <source>
        <strain evidence="9 10">H41</strain>
    </source>
</reference>
<keyword evidence="6" id="KW-0067">ATP-binding</keyword>
<protein>
    <submittedName>
        <fullName evidence="9">Nucleotidyltransferase domain-containing protein</fullName>
    </submittedName>
</protein>
<dbReference type="Pfam" id="PF18765">
    <property type="entry name" value="Polbeta"/>
    <property type="match status" value="1"/>
</dbReference>
<dbReference type="InterPro" id="IPR041633">
    <property type="entry name" value="Polbeta"/>
</dbReference>
<dbReference type="RefSeq" id="WP_206579566.1">
    <property type="nucleotide sequence ID" value="NZ_JAFKCT010000008.1"/>
</dbReference>
<keyword evidence="5" id="KW-0547">Nucleotide-binding</keyword>
<evidence type="ECO:0000256" key="7">
    <source>
        <dbReference type="ARBA" id="ARBA00022842"/>
    </source>
</evidence>